<protein>
    <recommendedName>
        <fullName evidence="10">Reverse transcriptase domain-containing protein</fullName>
    </recommendedName>
</protein>
<keyword evidence="12" id="KW-1185">Reference proteome</keyword>
<reference evidence="11 12" key="1">
    <citation type="submission" date="2019-12" db="EMBL/GenBank/DDBJ databases">
        <title>Draft genome sequence of the ascomycete Xylaria multiplex DSM 110363.</title>
        <authorList>
            <person name="Buettner E."/>
            <person name="Kellner H."/>
        </authorList>
    </citation>
    <scope>NUCLEOTIDE SEQUENCE [LARGE SCALE GENOMIC DNA]</scope>
    <source>
        <strain evidence="11 12">DSM 110363</strain>
    </source>
</reference>
<keyword evidence="6" id="KW-0255">Endonuclease</keyword>
<accession>A0A7C8IHI1</accession>
<dbReference type="PROSITE" id="PS50878">
    <property type="entry name" value="RT_POL"/>
    <property type="match status" value="1"/>
</dbReference>
<dbReference type="Proteomes" id="UP000481858">
    <property type="component" value="Unassembled WGS sequence"/>
</dbReference>
<evidence type="ECO:0000313" key="11">
    <source>
        <dbReference type="EMBL" id="KAF2963620.1"/>
    </source>
</evidence>
<dbReference type="InParanoid" id="A0A7C8IHI1"/>
<keyword evidence="4" id="KW-0548">Nucleotidyltransferase</keyword>
<dbReference type="GO" id="GO:0005739">
    <property type="term" value="C:mitochondrion"/>
    <property type="evidence" value="ECO:0007669"/>
    <property type="project" value="UniProtKB-SubCell"/>
</dbReference>
<dbReference type="SUPFAM" id="SSF56672">
    <property type="entry name" value="DNA/RNA polymerases"/>
    <property type="match status" value="1"/>
</dbReference>
<comment type="caution">
    <text evidence="11">The sequence shown here is derived from an EMBL/GenBank/DDBJ whole genome shotgun (WGS) entry which is preliminary data.</text>
</comment>
<dbReference type="PANTHER" id="PTHR33064">
    <property type="entry name" value="POL PROTEIN"/>
    <property type="match status" value="1"/>
</dbReference>
<dbReference type="InterPro" id="IPR043502">
    <property type="entry name" value="DNA/RNA_pol_sf"/>
</dbReference>
<keyword evidence="9" id="KW-0496">Mitochondrion</keyword>
<evidence type="ECO:0000256" key="7">
    <source>
        <dbReference type="ARBA" id="ARBA00022801"/>
    </source>
</evidence>
<dbReference type="CDD" id="cd01647">
    <property type="entry name" value="RT_LTR"/>
    <property type="match status" value="1"/>
</dbReference>
<dbReference type="InterPro" id="IPR041577">
    <property type="entry name" value="RT_RNaseH_2"/>
</dbReference>
<evidence type="ECO:0000256" key="3">
    <source>
        <dbReference type="ARBA" id="ARBA00022679"/>
    </source>
</evidence>
<keyword evidence="7" id="KW-0378">Hydrolase</keyword>
<dbReference type="Gene3D" id="3.10.10.10">
    <property type="entry name" value="HIV Type 1 Reverse Transcriptase, subunit A, domain 1"/>
    <property type="match status" value="1"/>
</dbReference>
<evidence type="ECO:0000256" key="2">
    <source>
        <dbReference type="ARBA" id="ARBA00022670"/>
    </source>
</evidence>
<dbReference type="FunFam" id="3.10.10.10:FF:000007">
    <property type="entry name" value="Retrovirus-related Pol polyprotein from transposon 17.6-like Protein"/>
    <property type="match status" value="1"/>
</dbReference>
<dbReference type="GO" id="GO:0004519">
    <property type="term" value="F:endonuclease activity"/>
    <property type="evidence" value="ECO:0007669"/>
    <property type="project" value="UniProtKB-KW"/>
</dbReference>
<keyword evidence="8" id="KW-0695">RNA-directed DNA polymerase</keyword>
<dbReference type="InterPro" id="IPR051320">
    <property type="entry name" value="Viral_Replic_Matur_Polypro"/>
</dbReference>
<dbReference type="Gene3D" id="3.30.70.270">
    <property type="match status" value="2"/>
</dbReference>
<keyword evidence="3" id="KW-0808">Transferase</keyword>
<gene>
    <name evidence="11" type="ORF">GQX73_g9950</name>
</gene>
<evidence type="ECO:0000256" key="8">
    <source>
        <dbReference type="ARBA" id="ARBA00022918"/>
    </source>
</evidence>
<dbReference type="AlphaFoldDB" id="A0A7C8IHI1"/>
<dbReference type="GO" id="GO:0006508">
    <property type="term" value="P:proteolysis"/>
    <property type="evidence" value="ECO:0007669"/>
    <property type="project" value="UniProtKB-KW"/>
</dbReference>
<feature type="domain" description="Reverse transcriptase" evidence="10">
    <location>
        <begin position="178"/>
        <end position="370"/>
    </location>
</feature>
<organism evidence="11 12">
    <name type="scientific">Xylaria multiplex</name>
    <dbReference type="NCBI Taxonomy" id="323545"/>
    <lineage>
        <taxon>Eukaryota</taxon>
        <taxon>Fungi</taxon>
        <taxon>Dikarya</taxon>
        <taxon>Ascomycota</taxon>
        <taxon>Pezizomycotina</taxon>
        <taxon>Sordariomycetes</taxon>
        <taxon>Xylariomycetidae</taxon>
        <taxon>Xylariales</taxon>
        <taxon>Xylariaceae</taxon>
        <taxon>Xylaria</taxon>
    </lineage>
</organism>
<dbReference type="GO" id="GO:0003964">
    <property type="term" value="F:RNA-directed DNA polymerase activity"/>
    <property type="evidence" value="ECO:0007669"/>
    <property type="project" value="UniProtKB-KW"/>
</dbReference>
<dbReference type="EMBL" id="WUBL01000192">
    <property type="protein sequence ID" value="KAF2963620.1"/>
    <property type="molecule type" value="Genomic_DNA"/>
</dbReference>
<evidence type="ECO:0000313" key="12">
    <source>
        <dbReference type="Proteomes" id="UP000481858"/>
    </source>
</evidence>
<proteinExistence type="predicted"/>
<name>A0A7C8IHI1_9PEZI</name>
<dbReference type="Pfam" id="PF00078">
    <property type="entry name" value="RVT_1"/>
    <property type="match status" value="1"/>
</dbReference>
<keyword evidence="5" id="KW-0540">Nuclease</keyword>
<evidence type="ECO:0000259" key="10">
    <source>
        <dbReference type="PROSITE" id="PS50878"/>
    </source>
</evidence>
<comment type="subcellular location">
    <subcellularLocation>
        <location evidence="1">Mitochondrion</location>
    </subcellularLocation>
</comment>
<dbReference type="PANTHER" id="PTHR33064:SF37">
    <property type="entry name" value="RIBONUCLEASE H"/>
    <property type="match status" value="1"/>
</dbReference>
<evidence type="ECO:0000256" key="1">
    <source>
        <dbReference type="ARBA" id="ARBA00004173"/>
    </source>
</evidence>
<dbReference type="OrthoDB" id="5152741at2759"/>
<dbReference type="GO" id="GO:0008233">
    <property type="term" value="F:peptidase activity"/>
    <property type="evidence" value="ECO:0007669"/>
    <property type="project" value="UniProtKB-KW"/>
</dbReference>
<keyword evidence="2" id="KW-0645">Protease</keyword>
<dbReference type="InterPro" id="IPR043128">
    <property type="entry name" value="Rev_trsase/Diguanyl_cyclase"/>
</dbReference>
<evidence type="ECO:0000256" key="5">
    <source>
        <dbReference type="ARBA" id="ARBA00022722"/>
    </source>
</evidence>
<evidence type="ECO:0000256" key="6">
    <source>
        <dbReference type="ARBA" id="ARBA00022759"/>
    </source>
</evidence>
<sequence length="525" mass="58523">MTGVGGTGPQITHDCQVSATFLMGDKATEEWTLTGGVVPDRTFPGDFTVGKRIFHEWGGCFDMIRGDETLRLTKFSGQPILRPLQHTHSSPATEIALMASDITIEWHKNTPTDSFAQACLKEYVAKFPGLFDSAKRRTDVVMKTKHYIDTGDHPPIRLPPRRYSPMQEKALREFVKAHLGIHVRKGFGPWGSPALLTPKKAPGETTKALKVKPEEVIWRFCCDYREVNKATKKRAHPLPNAGDQIQKAAGHSHYAFIDFKDGFWHIAVHEPDIEKTAFVTPFGLYEWLVMPFGLCNAPATFQAFIEEVLEPFRDWVAGLLDDICVWADSRGQLHKKLLLLFTRLVKYGVMINSRKTLLFVSEGVFLGFHISVAGIKADPAKVAAVRDRPMPKTTTEVRAFTNAAGYFRHLIGNYSLIAAPLTALTGGPKNQALTLSPEAKDAWQEIREAITTIPVVKSFNWKLPSVLETDSSQLHVGACLLQPHLHGESTALYPVAYFSKKLADAQTRYSSQERKLLAALLALQH</sequence>
<evidence type="ECO:0000256" key="4">
    <source>
        <dbReference type="ARBA" id="ARBA00022695"/>
    </source>
</evidence>
<dbReference type="InterPro" id="IPR000477">
    <property type="entry name" value="RT_dom"/>
</dbReference>
<dbReference type="Pfam" id="PF17919">
    <property type="entry name" value="RT_RNaseH_2"/>
    <property type="match status" value="1"/>
</dbReference>
<evidence type="ECO:0000256" key="9">
    <source>
        <dbReference type="ARBA" id="ARBA00023128"/>
    </source>
</evidence>